<name>A0AAE3AAH0_9FIRM</name>
<gene>
    <name evidence="2" type="ORF">LKD36_08530</name>
</gene>
<accession>A0AAE3AAH0</accession>
<proteinExistence type="predicted"/>
<dbReference type="AlphaFoldDB" id="A0AAE3AAH0"/>
<dbReference type="EMBL" id="JAJEPS010000007">
    <property type="protein sequence ID" value="MCC2126225.1"/>
    <property type="molecule type" value="Genomic_DNA"/>
</dbReference>
<comment type="caution">
    <text evidence="2">The sequence shown here is derived from an EMBL/GenBank/DDBJ whole genome shotgun (WGS) entry which is preliminary data.</text>
</comment>
<keyword evidence="1" id="KW-0175">Coiled coil</keyword>
<protein>
    <submittedName>
        <fullName evidence="2">DUF2130 domain-containing protein</fullName>
    </submittedName>
</protein>
<feature type="coiled-coil region" evidence="1">
    <location>
        <begin position="113"/>
        <end position="187"/>
    </location>
</feature>
<organism evidence="2 3">
    <name type="scientific">Hominiventricola filiformis</name>
    <dbReference type="NCBI Taxonomy" id="2885352"/>
    <lineage>
        <taxon>Bacteria</taxon>
        <taxon>Bacillati</taxon>
        <taxon>Bacillota</taxon>
        <taxon>Clostridia</taxon>
        <taxon>Lachnospirales</taxon>
        <taxon>Lachnospiraceae</taxon>
        <taxon>Hominiventricola</taxon>
    </lineage>
</organism>
<sequence>MKEIKCPKCGEVFAVDESGYAQIVQQVRDKEFDKELKQREKDLEEIKKKDLELIKTKQKDEFNKAISTKDLQLVEKNKLIEQLKAQVAGGETEKQLAISEAINKKEHERELALGKKNDELADKEKKIASLIAQIENGKNERKLAITEAVNVKEKEIAQKIEEINKLKEAFSAKEREKDREIEQLKSQIEGSETVKKLAISEAINKKDIEKQKMLESKQEELTEKNRIIEALKAKIANGETARKLAVSEAVQKKEKEISERVTEITELKSRLSSKDTENQLKEQSLHKEYEEKLKLKDEQIEYYKDFKARQSTKMIGESLEQHCLNQFNSLRMTAFPTAYFEKDNDAKTGSKGDFIFRENVDGMEFISIMFEMKNEMDETATKHKNEDFFKELDRDRREKKCEYAVLVSLLEIDNELYNNGIVDVSYKYEKMYVIRPQFFIPMITLLRNAALNSLKYRQELEVARHQQIDISRFEENMNLFKEGFARNYRIASDKFKTAIEEIDKTISHLQKTKEALLSSENQLRLANNKAEDLSIKKLTKDAPTVKKMFDEVNSGRGE</sequence>
<evidence type="ECO:0000313" key="3">
    <source>
        <dbReference type="Proteomes" id="UP001198220"/>
    </source>
</evidence>
<evidence type="ECO:0000313" key="2">
    <source>
        <dbReference type="EMBL" id="MCC2126225.1"/>
    </source>
</evidence>
<evidence type="ECO:0000256" key="1">
    <source>
        <dbReference type="SAM" id="Coils"/>
    </source>
</evidence>
<dbReference type="RefSeq" id="WP_308459348.1">
    <property type="nucleotide sequence ID" value="NZ_JAJEPS010000007.1"/>
</dbReference>
<reference evidence="2 3" key="1">
    <citation type="submission" date="2021-10" db="EMBL/GenBank/DDBJ databases">
        <title>Anaerobic single-cell dispensing facilitates the cultivation of human gut bacteria.</title>
        <authorList>
            <person name="Afrizal A."/>
        </authorList>
    </citation>
    <scope>NUCLEOTIDE SEQUENCE [LARGE SCALE GENOMIC DNA]</scope>
    <source>
        <strain evidence="2 3">CLA-AA-H276</strain>
    </source>
</reference>
<dbReference type="Pfam" id="PF09903">
    <property type="entry name" value="DUF2130"/>
    <property type="match status" value="1"/>
</dbReference>
<dbReference type="Proteomes" id="UP001198220">
    <property type="component" value="Unassembled WGS sequence"/>
</dbReference>
<keyword evidence="3" id="KW-1185">Reference proteome</keyword>
<dbReference type="InterPro" id="IPR019219">
    <property type="entry name" value="DUF2130"/>
</dbReference>
<feature type="coiled-coil region" evidence="1">
    <location>
        <begin position="509"/>
        <end position="536"/>
    </location>
</feature>